<dbReference type="SUPFAM" id="SSF54534">
    <property type="entry name" value="FKBP-like"/>
    <property type="match status" value="1"/>
</dbReference>
<dbReference type="GO" id="GO:0003755">
    <property type="term" value="F:peptidyl-prolyl cis-trans isomerase activity"/>
    <property type="evidence" value="ECO:0007669"/>
    <property type="project" value="UniProtKB-KW"/>
</dbReference>
<comment type="catalytic activity">
    <reaction evidence="1 5">
        <text>[protein]-peptidylproline (omega=180) = [protein]-peptidylproline (omega=0)</text>
        <dbReference type="Rhea" id="RHEA:16237"/>
        <dbReference type="Rhea" id="RHEA-COMP:10747"/>
        <dbReference type="Rhea" id="RHEA-COMP:10748"/>
        <dbReference type="ChEBI" id="CHEBI:83833"/>
        <dbReference type="ChEBI" id="CHEBI:83834"/>
        <dbReference type="EC" id="5.2.1.8"/>
    </reaction>
</comment>
<sequence length="120" mass="12877">MSESVTLPAGLTKTILRPGHGPPVRTNDKVTVHCVGMLEADRKKFWSTKDPGQQPFTFNVGIGQVIPGWDQGCLSMTVGEEAELHIASALGYGNSGFPSWGIPPNANLIFRIEILSATKS</sequence>
<dbReference type="InterPro" id="IPR046357">
    <property type="entry name" value="PPIase_dom_sf"/>
</dbReference>
<dbReference type="Pfam" id="PF00254">
    <property type="entry name" value="FKBP_C"/>
    <property type="match status" value="1"/>
</dbReference>
<dbReference type="GO" id="GO:0005737">
    <property type="term" value="C:cytoplasm"/>
    <property type="evidence" value="ECO:0007669"/>
    <property type="project" value="TreeGrafter"/>
</dbReference>
<evidence type="ECO:0000256" key="5">
    <source>
        <dbReference type="PROSITE-ProRule" id="PRU00277"/>
    </source>
</evidence>
<dbReference type="PROSITE" id="PS50059">
    <property type="entry name" value="FKBP_PPIASE"/>
    <property type="match status" value="1"/>
</dbReference>
<dbReference type="EnsemblMetazoa" id="Aqu2.1.41587_001">
    <property type="protein sequence ID" value="Aqu2.1.41587_001"/>
    <property type="gene ID" value="Aqu2.1.41587"/>
</dbReference>
<accession>A0A1X7VND6</accession>
<dbReference type="EnsemblMetazoa" id="XM_003383393.3">
    <property type="protein sequence ID" value="XP_003383441.1"/>
    <property type="gene ID" value="LOC100638671"/>
</dbReference>
<evidence type="ECO:0000256" key="3">
    <source>
        <dbReference type="ARBA" id="ARBA00023110"/>
    </source>
</evidence>
<evidence type="ECO:0000259" key="6">
    <source>
        <dbReference type="PROSITE" id="PS50059"/>
    </source>
</evidence>
<dbReference type="eggNOG" id="KOG0544">
    <property type="taxonomic scope" value="Eukaryota"/>
</dbReference>
<evidence type="ECO:0000313" key="7">
    <source>
        <dbReference type="EnsemblMetazoa" id="Aqu2.1.41587_001"/>
    </source>
</evidence>
<dbReference type="OrthoDB" id="1902587at2759"/>
<dbReference type="AlphaFoldDB" id="A0A1X7VND6"/>
<keyword evidence="8" id="KW-1185">Reference proteome</keyword>
<reference evidence="7" key="2">
    <citation type="submission" date="2017-05" db="UniProtKB">
        <authorList>
            <consortium name="EnsemblMetazoa"/>
        </authorList>
    </citation>
    <scope>IDENTIFICATION</scope>
</reference>
<dbReference type="InterPro" id="IPR001179">
    <property type="entry name" value="PPIase_FKBP_dom"/>
</dbReference>
<evidence type="ECO:0000256" key="2">
    <source>
        <dbReference type="ARBA" id="ARBA00013194"/>
    </source>
</evidence>
<dbReference type="Proteomes" id="UP000007879">
    <property type="component" value="Unassembled WGS sequence"/>
</dbReference>
<dbReference type="PANTHER" id="PTHR10516:SF443">
    <property type="entry name" value="FK506-BINDING PROTEIN 59-RELATED"/>
    <property type="match status" value="1"/>
</dbReference>
<evidence type="ECO:0000256" key="4">
    <source>
        <dbReference type="ARBA" id="ARBA00023235"/>
    </source>
</evidence>
<dbReference type="InParanoid" id="A0A1X7VND6"/>
<dbReference type="Gene3D" id="3.10.50.40">
    <property type="match status" value="1"/>
</dbReference>
<dbReference type="EC" id="5.2.1.8" evidence="2 5"/>
<protein>
    <recommendedName>
        <fullName evidence="2 5">peptidylprolyl isomerase</fullName>
        <ecNumber evidence="2 5">5.2.1.8</ecNumber>
    </recommendedName>
</protein>
<evidence type="ECO:0000313" key="8">
    <source>
        <dbReference type="Proteomes" id="UP000007879"/>
    </source>
</evidence>
<proteinExistence type="predicted"/>
<dbReference type="PANTHER" id="PTHR10516">
    <property type="entry name" value="PEPTIDYL-PROLYL CIS-TRANS ISOMERASE"/>
    <property type="match status" value="1"/>
</dbReference>
<dbReference type="InterPro" id="IPR050689">
    <property type="entry name" value="FKBP-type_PPIase"/>
</dbReference>
<dbReference type="OMA" id="ETITVHC"/>
<evidence type="ECO:0000256" key="1">
    <source>
        <dbReference type="ARBA" id="ARBA00000971"/>
    </source>
</evidence>
<name>A0A1X7VND6_AMPQE</name>
<keyword evidence="3 5" id="KW-0697">Rotamase</keyword>
<keyword evidence="4 5" id="KW-0413">Isomerase</keyword>
<reference evidence="8" key="1">
    <citation type="journal article" date="2010" name="Nature">
        <title>The Amphimedon queenslandica genome and the evolution of animal complexity.</title>
        <authorList>
            <person name="Srivastava M."/>
            <person name="Simakov O."/>
            <person name="Chapman J."/>
            <person name="Fahey B."/>
            <person name="Gauthier M.E."/>
            <person name="Mitros T."/>
            <person name="Richards G.S."/>
            <person name="Conaco C."/>
            <person name="Dacre M."/>
            <person name="Hellsten U."/>
            <person name="Larroux C."/>
            <person name="Putnam N.H."/>
            <person name="Stanke M."/>
            <person name="Adamska M."/>
            <person name="Darling A."/>
            <person name="Degnan S.M."/>
            <person name="Oakley T.H."/>
            <person name="Plachetzki D.C."/>
            <person name="Zhai Y."/>
            <person name="Adamski M."/>
            <person name="Calcino A."/>
            <person name="Cummins S.F."/>
            <person name="Goodstein D.M."/>
            <person name="Harris C."/>
            <person name="Jackson D.J."/>
            <person name="Leys S.P."/>
            <person name="Shu S."/>
            <person name="Woodcroft B.J."/>
            <person name="Vervoort M."/>
            <person name="Kosik K.S."/>
            <person name="Manning G."/>
            <person name="Degnan B.M."/>
            <person name="Rokhsar D.S."/>
        </authorList>
    </citation>
    <scope>NUCLEOTIDE SEQUENCE [LARGE SCALE GENOMIC DNA]</scope>
</reference>
<dbReference type="KEGG" id="aqu:100638671"/>
<gene>
    <name evidence="7" type="primary">100638671</name>
</gene>
<organism evidence="7">
    <name type="scientific">Amphimedon queenslandica</name>
    <name type="common">Sponge</name>
    <dbReference type="NCBI Taxonomy" id="400682"/>
    <lineage>
        <taxon>Eukaryota</taxon>
        <taxon>Metazoa</taxon>
        <taxon>Porifera</taxon>
        <taxon>Demospongiae</taxon>
        <taxon>Heteroscleromorpha</taxon>
        <taxon>Haplosclerida</taxon>
        <taxon>Niphatidae</taxon>
        <taxon>Amphimedon</taxon>
    </lineage>
</organism>
<dbReference type="STRING" id="400682.A0A1X7VND6"/>
<feature type="domain" description="PPIase FKBP-type" evidence="6">
    <location>
        <begin position="27"/>
        <end position="118"/>
    </location>
</feature>